<evidence type="ECO:0000256" key="1">
    <source>
        <dbReference type="SAM" id="MobiDB-lite"/>
    </source>
</evidence>
<protein>
    <submittedName>
        <fullName evidence="3">ABC transporter permease</fullName>
    </submittedName>
</protein>
<proteinExistence type="predicted"/>
<name>A0A4U6QKM3_9ACTN</name>
<dbReference type="OrthoDB" id="3822483at2"/>
<gene>
    <name evidence="3" type="ORF">FDO65_02830</name>
</gene>
<dbReference type="PANTHER" id="PTHR37305:SF1">
    <property type="entry name" value="MEMBRANE PROTEIN"/>
    <property type="match status" value="1"/>
</dbReference>
<comment type="caution">
    <text evidence="3">The sequence shown here is derived from an EMBL/GenBank/DDBJ whole genome shotgun (WGS) entry which is preliminary data.</text>
</comment>
<feature type="transmembrane region" description="Helical" evidence="2">
    <location>
        <begin position="112"/>
        <end position="136"/>
    </location>
</feature>
<keyword evidence="2" id="KW-0812">Transmembrane</keyword>
<keyword evidence="2" id="KW-0472">Membrane</keyword>
<dbReference type="Pfam" id="PF12730">
    <property type="entry name" value="ABC2_membrane_4"/>
    <property type="match status" value="1"/>
</dbReference>
<reference evidence="3 4" key="1">
    <citation type="submission" date="2019-05" db="EMBL/GenBank/DDBJ databases">
        <title>Nakamurella sp. N5BH11, whole genome shotgun sequence.</title>
        <authorList>
            <person name="Tuo L."/>
        </authorList>
    </citation>
    <scope>NUCLEOTIDE SEQUENCE [LARGE SCALE GENOMIC DNA]</scope>
    <source>
        <strain evidence="3 4">N5BH11</strain>
    </source>
</reference>
<keyword evidence="4" id="KW-1185">Reference proteome</keyword>
<sequence>MSPTSDDRSAPPAGGSGATHRRDHSADAAVAAMSTMTGSVPVDDDGTPAGFRVDRTLPIRVELARQLRRRRTQICLGFMVLLPFILVVAFAVGDDGPSRGAVNLVDLATSGAINFAMVCLFFSASFLLIVVISLFFGDTIASEASWSSLRYLLAMPVPRVRLLRQKVIVAGLLSIVSLVLLPVTGLLIGAIVYGWNPVETPVGVSFTAGEGLVRIGLIVAYVAVQLSWVAGLALLLSVSTDAPLGAVGGAVLISILSQILNQIDALADLRNWLPTRYSFAWTGALVDPIRWDDMIRGGFLSLVYCAIFVALAVVRFRRKDVTS</sequence>
<feature type="transmembrane region" description="Helical" evidence="2">
    <location>
        <begin position="294"/>
        <end position="314"/>
    </location>
</feature>
<evidence type="ECO:0000313" key="4">
    <source>
        <dbReference type="Proteomes" id="UP000306985"/>
    </source>
</evidence>
<evidence type="ECO:0000256" key="2">
    <source>
        <dbReference type="SAM" id="Phobius"/>
    </source>
</evidence>
<feature type="transmembrane region" description="Helical" evidence="2">
    <location>
        <begin position="74"/>
        <end position="92"/>
    </location>
</feature>
<feature type="transmembrane region" description="Helical" evidence="2">
    <location>
        <begin position="242"/>
        <end position="260"/>
    </location>
</feature>
<dbReference type="AlphaFoldDB" id="A0A4U6QKM3"/>
<dbReference type="Proteomes" id="UP000306985">
    <property type="component" value="Unassembled WGS sequence"/>
</dbReference>
<organism evidence="3 4">
    <name type="scientific">Nakamurella flava</name>
    <dbReference type="NCBI Taxonomy" id="2576308"/>
    <lineage>
        <taxon>Bacteria</taxon>
        <taxon>Bacillati</taxon>
        <taxon>Actinomycetota</taxon>
        <taxon>Actinomycetes</taxon>
        <taxon>Nakamurellales</taxon>
        <taxon>Nakamurellaceae</taxon>
        <taxon>Nakamurella</taxon>
    </lineage>
</organism>
<accession>A0A4U6QKM3</accession>
<keyword evidence="2" id="KW-1133">Transmembrane helix</keyword>
<evidence type="ECO:0000313" key="3">
    <source>
        <dbReference type="EMBL" id="TKV60648.1"/>
    </source>
</evidence>
<dbReference type="RefSeq" id="WP_137447952.1">
    <property type="nucleotide sequence ID" value="NZ_SZZH01000001.1"/>
</dbReference>
<feature type="transmembrane region" description="Helical" evidence="2">
    <location>
        <begin position="167"/>
        <end position="195"/>
    </location>
</feature>
<dbReference type="PANTHER" id="PTHR37305">
    <property type="entry name" value="INTEGRAL MEMBRANE PROTEIN-RELATED"/>
    <property type="match status" value="1"/>
</dbReference>
<feature type="transmembrane region" description="Helical" evidence="2">
    <location>
        <begin position="215"/>
        <end position="235"/>
    </location>
</feature>
<feature type="region of interest" description="Disordered" evidence="1">
    <location>
        <begin position="1"/>
        <end position="24"/>
    </location>
</feature>
<dbReference type="EMBL" id="SZZH01000001">
    <property type="protein sequence ID" value="TKV60648.1"/>
    <property type="molecule type" value="Genomic_DNA"/>
</dbReference>